<feature type="domain" description="Vitamin K epoxide reductase" evidence="11">
    <location>
        <begin position="44"/>
        <end position="166"/>
    </location>
</feature>
<evidence type="ECO:0000256" key="5">
    <source>
        <dbReference type="ARBA" id="ARBA00022989"/>
    </source>
</evidence>
<keyword evidence="8" id="KW-1015">Disulfide bond</keyword>
<keyword evidence="6" id="KW-0560">Oxidoreductase</keyword>
<evidence type="ECO:0000256" key="8">
    <source>
        <dbReference type="ARBA" id="ARBA00023157"/>
    </source>
</evidence>
<organism evidence="12">
    <name type="scientific">uncultured Solirubrobacteraceae bacterium</name>
    <dbReference type="NCBI Taxonomy" id="1162706"/>
    <lineage>
        <taxon>Bacteria</taxon>
        <taxon>Bacillati</taxon>
        <taxon>Actinomycetota</taxon>
        <taxon>Thermoleophilia</taxon>
        <taxon>Solirubrobacterales</taxon>
        <taxon>Solirubrobacteraceae</taxon>
        <taxon>environmental samples</taxon>
    </lineage>
</organism>
<evidence type="ECO:0000256" key="10">
    <source>
        <dbReference type="SAM" id="MobiDB-lite"/>
    </source>
</evidence>
<dbReference type="GO" id="GO:0048038">
    <property type="term" value="F:quinone binding"/>
    <property type="evidence" value="ECO:0007669"/>
    <property type="project" value="UniProtKB-KW"/>
</dbReference>
<protein>
    <recommendedName>
        <fullName evidence="11">Vitamin K epoxide reductase domain-containing protein</fullName>
    </recommendedName>
</protein>
<keyword evidence="7" id="KW-0472">Membrane</keyword>
<feature type="region of interest" description="Disordered" evidence="10">
    <location>
        <begin position="20"/>
        <end position="40"/>
    </location>
</feature>
<evidence type="ECO:0000256" key="7">
    <source>
        <dbReference type="ARBA" id="ARBA00023136"/>
    </source>
</evidence>
<accession>A0A6J4S9T3</accession>
<comment type="similarity">
    <text evidence="2">Belongs to the VKOR family.</text>
</comment>
<evidence type="ECO:0000259" key="11">
    <source>
        <dbReference type="Pfam" id="PF07884"/>
    </source>
</evidence>
<proteinExistence type="inferred from homology"/>
<evidence type="ECO:0000313" key="12">
    <source>
        <dbReference type="EMBL" id="CAA9489859.1"/>
    </source>
</evidence>
<sequence>MPATAVGFAPLPPLMSDIPAGQRLSEGWRTGTTPSLRRRRRTATTALASTTVMAGLSLYQLGVIRRLPELPLPGFDANTVDASAQAYQLLGSPDATIGVVSYATTAALAGLGGERPPVALSALVAGKAAIDLGWAAKLTLDQVTKHRAACSWCLLATSLTIATFASAAGELRANWRRT</sequence>
<gene>
    <name evidence="12" type="ORF">AVDCRST_MAG38-2562</name>
</gene>
<evidence type="ECO:0000256" key="1">
    <source>
        <dbReference type="ARBA" id="ARBA00004141"/>
    </source>
</evidence>
<dbReference type="GO" id="GO:0016491">
    <property type="term" value="F:oxidoreductase activity"/>
    <property type="evidence" value="ECO:0007669"/>
    <property type="project" value="UniProtKB-KW"/>
</dbReference>
<keyword evidence="4" id="KW-0874">Quinone</keyword>
<dbReference type="EMBL" id="CADCVJ010000215">
    <property type="protein sequence ID" value="CAA9489859.1"/>
    <property type="molecule type" value="Genomic_DNA"/>
</dbReference>
<dbReference type="AlphaFoldDB" id="A0A6J4S9T3"/>
<evidence type="ECO:0000256" key="6">
    <source>
        <dbReference type="ARBA" id="ARBA00023002"/>
    </source>
</evidence>
<name>A0A6J4S9T3_9ACTN</name>
<dbReference type="InterPro" id="IPR012932">
    <property type="entry name" value="VKOR"/>
</dbReference>
<keyword evidence="5" id="KW-1133">Transmembrane helix</keyword>
<dbReference type="InterPro" id="IPR038354">
    <property type="entry name" value="VKOR_sf"/>
</dbReference>
<evidence type="ECO:0000256" key="2">
    <source>
        <dbReference type="ARBA" id="ARBA00006214"/>
    </source>
</evidence>
<evidence type="ECO:0000256" key="9">
    <source>
        <dbReference type="ARBA" id="ARBA00023284"/>
    </source>
</evidence>
<comment type="subcellular location">
    <subcellularLocation>
        <location evidence="1">Membrane</location>
        <topology evidence="1">Multi-pass membrane protein</topology>
    </subcellularLocation>
</comment>
<evidence type="ECO:0000256" key="3">
    <source>
        <dbReference type="ARBA" id="ARBA00022692"/>
    </source>
</evidence>
<dbReference type="Gene3D" id="1.20.1440.130">
    <property type="entry name" value="VKOR domain"/>
    <property type="match status" value="1"/>
</dbReference>
<evidence type="ECO:0000256" key="4">
    <source>
        <dbReference type="ARBA" id="ARBA00022719"/>
    </source>
</evidence>
<keyword evidence="9" id="KW-0676">Redox-active center</keyword>
<keyword evidence="3" id="KW-0812">Transmembrane</keyword>
<dbReference type="Pfam" id="PF07884">
    <property type="entry name" value="VKOR"/>
    <property type="match status" value="1"/>
</dbReference>
<reference evidence="12" key="1">
    <citation type="submission" date="2020-02" db="EMBL/GenBank/DDBJ databases">
        <authorList>
            <person name="Meier V. D."/>
        </authorList>
    </citation>
    <scope>NUCLEOTIDE SEQUENCE</scope>
    <source>
        <strain evidence="12">AVDCRST_MAG38</strain>
    </source>
</reference>
<dbReference type="GO" id="GO:0016020">
    <property type="term" value="C:membrane"/>
    <property type="evidence" value="ECO:0007669"/>
    <property type="project" value="UniProtKB-SubCell"/>
</dbReference>